<evidence type="ECO:0000313" key="6">
    <source>
        <dbReference type="EnsemblMetazoa" id="AATE004181-PA.1"/>
    </source>
</evidence>
<accession>A0A182IRN3</accession>
<evidence type="ECO:0000256" key="1">
    <source>
        <dbReference type="ARBA" id="ARBA00010948"/>
    </source>
</evidence>
<feature type="compositionally biased region" description="Basic residues" evidence="3">
    <location>
        <begin position="1"/>
        <end position="15"/>
    </location>
</feature>
<name>A0A182IRN3_ANOAO</name>
<feature type="compositionally biased region" description="Basic and acidic residues" evidence="3">
    <location>
        <begin position="29"/>
        <end position="43"/>
    </location>
</feature>
<feature type="compositionally biased region" description="Polar residues" evidence="3">
    <location>
        <begin position="45"/>
        <end position="64"/>
    </location>
</feature>
<evidence type="ECO:0000259" key="5">
    <source>
        <dbReference type="Pfam" id="PF26573"/>
    </source>
</evidence>
<feature type="domain" description="Epg5-like central TPR repeats" evidence="4">
    <location>
        <begin position="1590"/>
        <end position="1935"/>
    </location>
</feature>
<sequence>METTRSRKKTHKPKRTSQSPGTPPSLDACEPKAGTDAEKKRVEPSVTQPQPDPSTSSLQATPSINEPPAHDHEEKPLNPVEIIASAPPDSEPALTTIYPELPHIGGVMLQVEEPEGEDVLETYFPNPLTQTERALIFEPLSDAALKEIEIKFIDCEMYTPLPPAPHAKLSQYGRLHHLLTGSLVEQRKATQQKLANLEYVMWTFQERVFEAAGVCADGYDIIVKTKRRVATLDAVHGEEVMNTLSSTLDEQIKEEKAASMDCQYLRYDLEVLFKASISSSKSNMETLFGHLSVLAHVLRREERNSTCTGRDSCTFRLDLRKWFQYTAVRLIDRGMITERLRVLHHVLRFPGGISSWATSLVQPLSAKTLHTLVRQPHESMEDQDLRDVILMLNAIMQPIAGRNAFMHSGTSDDGDLSEFAWVDSDGESDDNISDKELFPLTEDDMIALLDQVPFKQLFHSLRNDMMDRNVYRRMHGIVFADALVQTLCNGCRTYGSMQRYRNFVKRLGLLISHTVCYVDEAMRLLPSDPIEQIPENRTPANLIQIGPQRQFENEARLQVEYDQFIYHTARRLYEVRTVGLWQYLTQLPFERLSTRGVWGLYGAIRAAEFSGHGPAFTPDGANVSMRWKMLSFRDNDECYYTLQMLGCMAQARTVEKQFIRVVAVNFLELLTMMDAADTIQSQYVVDRLRDLVNHHPYTLSALLKALERYMDSTEDGKLMPPEIAAHIEKMLHHDNLPLRMWTLSEADVDLLLRWFAQYRPSAPSFQHLIASELLNHIYYGEKSGQLSVPREWQLKIVRTVVNVYCTVPKCTETDGAADLDKSFETRCMLLLLQLRVHAMDQSASDIQLTLLNPEIMLGLHFVKDMKDEPLLQFGLRTGCPVTSLAALLITTAGHWAPVFYQDGVELLRTVALDNLCAAIRCLELIVPLMVSPDVGLARNEKFIQVVGDLVKKDYSTRLNNRQIGRLEAMLVTQVSPYRRHRYLSQAVMVKFWTECILCSHSNVPVNETALGLLNHLAYTSIGDQHAWAEMRNLLTPLFKDPELVKPTKSCLNQLIQKIIPSESASMYTNMPLDNVALSLLAFEIEHVQLEVETGMWPMLLRLLNSKRSITLDAALAHVCNNLGLKRCPPGNMLVLYKQARLLTRLDFDHPLYPLLCQQFFTVLLSRIGAAGEDGPNASLFGAKERLLEAESMLTVELNKKFERAEMHYSSLPEECRPGSESIQCLQATYGQLRSTFKAFSTWLMDHQLDTLSVDEMQLLPPHYCLHQLAQACKGLLIGDPLACWLQAHWSDLQDAQRTATERWTRAFRCASQWSGPEPPPAATLVKRRNIPCLLETCNKSLPVVTMPLAASILTAMMMPYKKRVEHILTLLHIIDDHTQRRYWPTIKEFCRLKNALFTKTKLLYTNEKQLVREGVKCLFLCNGEGLVHIRVEVATRSAHVGQQLEGYRRDFPSTVEAAIYLPPLIMCHIAMVKMLWGSFFTDSKQQPLSEREERHRLPELRNLLQSVFKLLRANSADHMKFTVAHMIQRCLSPTLCPFGYDVVLELFTTTCAENQEPPSVVLEAINSNEIPVGSMQKLYSLLTGRPRTLERALFVRLFGEKFNFATWLCNHQVSPEEISQFLEHITVPLLTSDCQSIGSDEDNFSFFQVLTSHMVTLAHYNFPSHFCKVLQLMLGSLSTGNVVPTTMLLELVTSLRDRLDLPALSLGMEGAAVREAHRQFALANVTIAQQVLQPTMTLHVLETIANHFADQRLVAGPLAGLYQQHKMCVEELMLLLGTVAHAFIIQNTNGRFFQFDIILPKTFSMFEPWLVPYCVENSQSNVPDAISQPWTTDCEAWVPRMIQTLLHAIVTAIESFGSNSTSAVLRQVFDWYVSHFNSPLVMHNLLVELHQQLLWLPWEKLLPSSNLVVCFNNVLQRFVPECHQFIGAVFLRCRWVGIDSAWLDADPLQGAKTRAMLLLLCVKLGLEPSIRAHKLSSQAMVSVLQDIAGLPWHSLDVFGLEAALDWYTLTTDSSVVLRSPTSPDRELDAAILDLLEIACAMTSNEANPLRAGRCETEKRGLFIRTTVRQLVQVATATKKTVAIFNVKKQVGQAVQQLFDMIGYLLEASPDGEDLLQDLSETRLHDARGMLTTMVLGIRSAESVHQIFTTEAIRVLGVGSSSSQPLAQGILDVSKLFIKHTPVVMGLIETALFVFLNTPEQGQCGESSSWMRALELVGVNTVRGWQDDALVGEGYLLCMQLYFVEHWVHQTGASVSRPELLRQLLVLLKSSRKETHEYHLYPLWLTMIFAVFNLGPDTPNDTIHSFVESIGEYLLRITEQVQRNWIVEMVQTLIATKKTPPASQRIIALGLACCVSAAYRRLESDDDEGNAKSAASVSTGGNADDNAAKNDGDEDPSGDNVSTCSTTAMLADPAQAFRPLLGDPNLSGHREQIEELLTELQSNRLNIDATLQLAASIIEKFDPRARHILRTVVQALRSDKPEPSE</sequence>
<dbReference type="InterPro" id="IPR058750">
    <property type="entry name" value="TPR_Epg5"/>
</dbReference>
<dbReference type="Pfam" id="PF26573">
    <property type="entry name" value="TPR_Epg5_2"/>
    <property type="match status" value="1"/>
</dbReference>
<feature type="region of interest" description="Disordered" evidence="3">
    <location>
        <begin position="2364"/>
        <end position="2403"/>
    </location>
</feature>
<proteinExistence type="inferred from homology"/>
<comment type="similarity">
    <text evidence="1">Belongs to the EPG5 family.</text>
</comment>
<feature type="region of interest" description="Disordered" evidence="3">
    <location>
        <begin position="1"/>
        <end position="74"/>
    </location>
</feature>
<evidence type="ECO:0000259" key="4">
    <source>
        <dbReference type="Pfam" id="PF26103"/>
    </source>
</evidence>
<dbReference type="InterPro" id="IPR051436">
    <property type="entry name" value="Autophagy-related_EPG5"/>
</dbReference>
<evidence type="ECO:0000256" key="3">
    <source>
        <dbReference type="SAM" id="MobiDB-lite"/>
    </source>
</evidence>
<dbReference type="InterPro" id="IPR059030">
    <property type="entry name" value="TPR_Epg5_mid"/>
</dbReference>
<reference evidence="6" key="1">
    <citation type="submission" date="2022-08" db="UniProtKB">
        <authorList>
            <consortium name="EnsemblMetazoa"/>
        </authorList>
    </citation>
    <scope>IDENTIFICATION</scope>
    <source>
        <strain evidence="6">EBRO</strain>
    </source>
</reference>
<dbReference type="GO" id="GO:0005737">
    <property type="term" value="C:cytoplasm"/>
    <property type="evidence" value="ECO:0007669"/>
    <property type="project" value="TreeGrafter"/>
</dbReference>
<dbReference type="Pfam" id="PF26103">
    <property type="entry name" value="TPR_Epg5"/>
    <property type="match status" value="1"/>
</dbReference>
<dbReference type="PANTHER" id="PTHR31139:SF4">
    <property type="entry name" value="ECTOPIC P GRANULES PROTEIN 5 HOMOLOG"/>
    <property type="match status" value="1"/>
</dbReference>
<dbReference type="EnsemblMetazoa" id="AATE004181-RA">
    <property type="protein sequence ID" value="AATE004181-PA.1"/>
    <property type="gene ID" value="AATE004181"/>
</dbReference>
<dbReference type="GO" id="GO:0097352">
    <property type="term" value="P:autophagosome maturation"/>
    <property type="evidence" value="ECO:0007669"/>
    <property type="project" value="TreeGrafter"/>
</dbReference>
<dbReference type="PANTHER" id="PTHR31139">
    <property type="entry name" value="ECTOPIC P GRANULES PROTEIN 5 HOMOLOG"/>
    <property type="match status" value="1"/>
</dbReference>
<organism evidence="6">
    <name type="scientific">Anopheles atroparvus</name>
    <name type="common">European mosquito</name>
    <dbReference type="NCBI Taxonomy" id="41427"/>
    <lineage>
        <taxon>Eukaryota</taxon>
        <taxon>Metazoa</taxon>
        <taxon>Ecdysozoa</taxon>
        <taxon>Arthropoda</taxon>
        <taxon>Hexapoda</taxon>
        <taxon>Insecta</taxon>
        <taxon>Pterygota</taxon>
        <taxon>Neoptera</taxon>
        <taxon>Endopterygota</taxon>
        <taxon>Diptera</taxon>
        <taxon>Nematocera</taxon>
        <taxon>Culicoidea</taxon>
        <taxon>Culicidae</taxon>
        <taxon>Anophelinae</taxon>
        <taxon>Anopheles</taxon>
    </lineage>
</organism>
<evidence type="ECO:0000256" key="2">
    <source>
        <dbReference type="ARBA" id="ARBA00023006"/>
    </source>
</evidence>
<dbReference type="VEuPathDB" id="VectorBase:AATE004181"/>
<keyword evidence="2" id="KW-0072">Autophagy</keyword>
<dbReference type="STRING" id="41427.A0A182IRN3"/>
<protein>
    <recommendedName>
        <fullName evidence="7">Ectopic P granules protein 5 homolog</fullName>
    </recommendedName>
</protein>
<feature type="domain" description="Epg5-like TPR" evidence="5">
    <location>
        <begin position="1090"/>
        <end position="1270"/>
    </location>
</feature>
<evidence type="ECO:0008006" key="7">
    <source>
        <dbReference type="Google" id="ProtNLM"/>
    </source>
</evidence>